<accession>A0A1I1UNK2</accession>
<dbReference type="EMBL" id="FOMW01000002">
    <property type="protein sequence ID" value="SFD72319.1"/>
    <property type="molecule type" value="Genomic_DNA"/>
</dbReference>
<dbReference type="GO" id="GO:0010468">
    <property type="term" value="P:regulation of gene expression"/>
    <property type="evidence" value="ECO:0007669"/>
    <property type="project" value="InterPro"/>
</dbReference>
<feature type="transmembrane region" description="Helical" evidence="1">
    <location>
        <begin position="152"/>
        <end position="172"/>
    </location>
</feature>
<dbReference type="STRING" id="74348.SAMN04488523_102185"/>
<dbReference type="RefSeq" id="WP_093922423.1">
    <property type="nucleotide sequence ID" value="NZ_FOMW01000002.1"/>
</dbReference>
<keyword evidence="1" id="KW-1133">Transmembrane helix</keyword>
<proteinExistence type="predicted"/>
<feature type="transmembrane region" description="Helical" evidence="1">
    <location>
        <begin position="12"/>
        <end position="28"/>
    </location>
</feature>
<gene>
    <name evidence="2" type="ORF">SAMN04488523_102185</name>
</gene>
<dbReference type="OrthoDB" id="7157734at2"/>
<evidence type="ECO:0000313" key="3">
    <source>
        <dbReference type="Proteomes" id="UP000198977"/>
    </source>
</evidence>
<evidence type="ECO:0000256" key="1">
    <source>
        <dbReference type="SAM" id="Phobius"/>
    </source>
</evidence>
<name>A0A1I1UNK2_9RHOB</name>
<keyword evidence="3" id="KW-1185">Reference proteome</keyword>
<keyword evidence="1" id="KW-0472">Membrane</keyword>
<keyword evidence="1" id="KW-0812">Transmembrane</keyword>
<protein>
    <recommendedName>
        <fullName evidence="4">Ammonia monooxygenase</fullName>
    </recommendedName>
</protein>
<dbReference type="PANTHER" id="PTHR38457:SF1">
    <property type="entry name" value="REGULATOR ABRB-RELATED"/>
    <property type="match status" value="1"/>
</dbReference>
<feature type="transmembrane region" description="Helical" evidence="1">
    <location>
        <begin position="235"/>
        <end position="252"/>
    </location>
</feature>
<dbReference type="AlphaFoldDB" id="A0A1I1UNK2"/>
<organism evidence="2 3">
    <name type="scientific">Sulfitobacter brevis</name>
    <dbReference type="NCBI Taxonomy" id="74348"/>
    <lineage>
        <taxon>Bacteria</taxon>
        <taxon>Pseudomonadati</taxon>
        <taxon>Pseudomonadota</taxon>
        <taxon>Alphaproteobacteria</taxon>
        <taxon>Rhodobacterales</taxon>
        <taxon>Roseobacteraceae</taxon>
        <taxon>Sulfitobacter</taxon>
    </lineage>
</organism>
<evidence type="ECO:0008006" key="4">
    <source>
        <dbReference type="Google" id="ProtNLM"/>
    </source>
</evidence>
<dbReference type="Proteomes" id="UP000198977">
    <property type="component" value="Unassembled WGS sequence"/>
</dbReference>
<feature type="transmembrane region" description="Helical" evidence="1">
    <location>
        <begin position="258"/>
        <end position="281"/>
    </location>
</feature>
<feature type="transmembrane region" description="Helical" evidence="1">
    <location>
        <begin position="208"/>
        <end position="228"/>
    </location>
</feature>
<reference evidence="2 3" key="1">
    <citation type="submission" date="2016-10" db="EMBL/GenBank/DDBJ databases">
        <authorList>
            <person name="de Groot N.N."/>
        </authorList>
    </citation>
    <scope>NUCLEOTIDE SEQUENCE [LARGE SCALE GENOMIC DNA]</scope>
    <source>
        <strain evidence="2 3">DSM 11443</strain>
    </source>
</reference>
<feature type="transmembrane region" description="Helical" evidence="1">
    <location>
        <begin position="89"/>
        <end position="109"/>
    </location>
</feature>
<dbReference type="PANTHER" id="PTHR38457">
    <property type="entry name" value="REGULATOR ABRB-RELATED"/>
    <property type="match status" value="1"/>
</dbReference>
<feature type="transmembrane region" description="Helical" evidence="1">
    <location>
        <begin position="121"/>
        <end position="140"/>
    </location>
</feature>
<feature type="transmembrane region" description="Helical" evidence="1">
    <location>
        <begin position="293"/>
        <end position="315"/>
    </location>
</feature>
<feature type="transmembrane region" description="Helical" evidence="1">
    <location>
        <begin position="321"/>
        <end position="341"/>
    </location>
</feature>
<feature type="transmembrane region" description="Helical" evidence="1">
    <location>
        <begin position="184"/>
        <end position="202"/>
    </location>
</feature>
<feature type="transmembrane region" description="Helical" evidence="1">
    <location>
        <begin position="34"/>
        <end position="52"/>
    </location>
</feature>
<dbReference type="PIRSF" id="PIRSF038991">
    <property type="entry name" value="Protein_AbrB"/>
    <property type="match status" value="1"/>
</dbReference>
<evidence type="ECO:0000313" key="2">
    <source>
        <dbReference type="EMBL" id="SFD72319.1"/>
    </source>
</evidence>
<dbReference type="InterPro" id="IPR007820">
    <property type="entry name" value="AbrB_fam"/>
</dbReference>
<dbReference type="GO" id="GO:0016020">
    <property type="term" value="C:membrane"/>
    <property type="evidence" value="ECO:0007669"/>
    <property type="project" value="InterPro"/>
</dbReference>
<dbReference type="Pfam" id="PF05145">
    <property type="entry name" value="AbrB"/>
    <property type="match status" value="1"/>
</dbReference>
<sequence length="357" mass="36766">MRWPSLSRSPADTGLTVLLAAFGAWLAWALSAPVYMLLGPAVAVSLAGLAGMRTAIDARLRDGCFVILGVTVGAGFDADALAAMVRWPLAFVLMGGVIVLILVVSRMVLTRWFGFDARSALLAAAPGHLSFVIAMASSIGSDVARISITQSVRLLLLTLVVPFLAIAMGVDVSGNIAPLGAEMAPLRMVLLFAAAVLTGLAFKRFSVPAPLLLGAMVVSALGHLTGVTAGVLPQWLVLPAYLVLGALIGTRFSGVTPALFFSGLAAGLTITAIAVGLAGLGALPVAWGLEMPIAHVLVAFAPGGLETMIAIGVVLNVVPGFVAACHIMRLVVLSIVLPWMLARLSRQAAQPDGDRVI</sequence>